<dbReference type="Proteomes" id="UP001203069">
    <property type="component" value="Unassembled WGS sequence"/>
</dbReference>
<keyword evidence="2" id="KW-1185">Reference proteome</keyword>
<sequence>MKFDIVFISYDEESAESNWVLLKKRFPKSIRIHGVDGILKAHKVASDSITKNWFFVVDGDNKIKDDFNFELPEDTLNQNATYVWRCVNSVNGLCYGNGGIKLFNKSLFQGVDQFSGDMTLSLSHDYRIVNVVASETIINTSRFYSWRSSFRECVKLSIPRKKPIDDTIRIERLKVWHKSDDNIPFSAWVSKGAEDAVSFYEQHNGDKDFLFAVINDYKWLREIFFSKYG</sequence>
<accession>A0ABT0MN11</accession>
<dbReference type="RefSeq" id="WP_249243256.1">
    <property type="nucleotide sequence ID" value="NZ_JAKPBZ010000094.1"/>
</dbReference>
<comment type="caution">
    <text evidence="1">The sequence shown here is derived from an EMBL/GenBank/DDBJ whole genome shotgun (WGS) entry which is preliminary data.</text>
</comment>
<gene>
    <name evidence="1" type="ORF">MFP26_00610</name>
</gene>
<evidence type="ECO:0000313" key="2">
    <source>
        <dbReference type="Proteomes" id="UP001203069"/>
    </source>
</evidence>
<reference evidence="1 2" key="1">
    <citation type="submission" date="2022-02" db="EMBL/GenBank/DDBJ databases">
        <title>Description of Brenneria tiliae sp. nov. isolated from symptomatic Tilia x moltkei and Tilia x europaea trees in the UK.</title>
        <authorList>
            <person name="Kile H."/>
        </authorList>
    </citation>
    <scope>NUCLEOTIDE SEQUENCE [LARGE SCALE GENOMIC DNA]</scope>
    <source>
        <strain evidence="1 2">MC1SB4.1</strain>
    </source>
</reference>
<organism evidence="1 2">
    <name type="scientific">Brenneria tiliae</name>
    <dbReference type="NCBI Taxonomy" id="2914984"/>
    <lineage>
        <taxon>Bacteria</taxon>
        <taxon>Pseudomonadati</taxon>
        <taxon>Pseudomonadota</taxon>
        <taxon>Gammaproteobacteria</taxon>
        <taxon>Enterobacterales</taxon>
        <taxon>Pectobacteriaceae</taxon>
        <taxon>Brenneria</taxon>
    </lineage>
</organism>
<dbReference type="EMBL" id="JAKPBZ010000094">
    <property type="protein sequence ID" value="MCL2891231.1"/>
    <property type="molecule type" value="Genomic_DNA"/>
</dbReference>
<evidence type="ECO:0000313" key="1">
    <source>
        <dbReference type="EMBL" id="MCL2891231.1"/>
    </source>
</evidence>
<protein>
    <recommendedName>
        <fullName evidence="3">Glycosyltransferase 2-like domain-containing protein</fullName>
    </recommendedName>
</protein>
<evidence type="ECO:0008006" key="3">
    <source>
        <dbReference type="Google" id="ProtNLM"/>
    </source>
</evidence>
<proteinExistence type="predicted"/>
<name>A0ABT0MN11_9GAMM</name>